<keyword evidence="4 5" id="KW-0687">Ribonucleoprotein</keyword>
<comment type="similarity">
    <text evidence="5">Belongs to the bacterial ribosomal protein bL25 family. CTC subfamily.</text>
</comment>
<dbReference type="InterPro" id="IPR037121">
    <property type="entry name" value="Ribosomal_bL25_C"/>
</dbReference>
<organism evidence="8 9">
    <name type="scientific">Adhaeribacter arboris</name>
    <dbReference type="NCBI Taxonomy" id="2072846"/>
    <lineage>
        <taxon>Bacteria</taxon>
        <taxon>Pseudomonadati</taxon>
        <taxon>Bacteroidota</taxon>
        <taxon>Cytophagia</taxon>
        <taxon>Cytophagales</taxon>
        <taxon>Hymenobacteraceae</taxon>
        <taxon>Adhaeribacter</taxon>
    </lineage>
</organism>
<dbReference type="GO" id="GO:0008097">
    <property type="term" value="F:5S rRNA binding"/>
    <property type="evidence" value="ECO:0007669"/>
    <property type="project" value="InterPro"/>
</dbReference>
<accession>A0A2T2YFM7</accession>
<dbReference type="Gene3D" id="2.40.240.10">
    <property type="entry name" value="Ribosomal Protein L25, Chain P"/>
    <property type="match status" value="1"/>
</dbReference>
<dbReference type="InterPro" id="IPR020930">
    <property type="entry name" value="Ribosomal_uL5_bac-type"/>
</dbReference>
<keyword evidence="2 5" id="KW-0694">RNA-binding</keyword>
<dbReference type="InterPro" id="IPR011035">
    <property type="entry name" value="Ribosomal_bL25/Gln-tRNA_synth"/>
</dbReference>
<dbReference type="PANTHER" id="PTHR33284">
    <property type="entry name" value="RIBOSOMAL PROTEIN L25/GLN-TRNA SYNTHETASE, ANTI-CODON-BINDING DOMAIN-CONTAINING PROTEIN"/>
    <property type="match status" value="1"/>
</dbReference>
<sequence length="189" mass="21011">MKTLEIIGFKRANLGKKESKDLRAESNVPCVLYGGSEQVAFYAPAILFRELVYSPEVHIVDLNIEGTHFKAVLQDLQFHPVNEMLLHVDFLELKDDKEVKIEVPVRFVGVSPGVLSGGKLVTKLRKLKIKALPANLPDYIDVDISDLELGRSVKVNKIKPANYTILSNPASPVATVAIPRALKQQQNEK</sequence>
<comment type="caution">
    <text evidence="8">The sequence shown here is derived from an EMBL/GenBank/DDBJ whole genome shotgun (WGS) entry which is preliminary data.</text>
</comment>
<evidence type="ECO:0000256" key="4">
    <source>
        <dbReference type="ARBA" id="ARBA00023274"/>
    </source>
</evidence>
<comment type="subunit">
    <text evidence="5">Part of the 50S ribosomal subunit; part of the 5S rRNA/L5/L18/L25 subcomplex. Contacts the 5S rRNA. Binds to the 5S rRNA independently of L5 and L18.</text>
</comment>
<evidence type="ECO:0000313" key="9">
    <source>
        <dbReference type="Proteomes" id="UP000240357"/>
    </source>
</evidence>
<evidence type="ECO:0000256" key="2">
    <source>
        <dbReference type="ARBA" id="ARBA00022884"/>
    </source>
</evidence>
<dbReference type="Gene3D" id="2.170.120.20">
    <property type="entry name" value="Ribosomal protein L25, beta domain"/>
    <property type="match status" value="1"/>
</dbReference>
<dbReference type="Pfam" id="PF01386">
    <property type="entry name" value="Ribosomal_L25p"/>
    <property type="match status" value="1"/>
</dbReference>
<name>A0A2T2YFM7_9BACT</name>
<dbReference type="InterPro" id="IPR001021">
    <property type="entry name" value="Ribosomal_bL25_long"/>
</dbReference>
<evidence type="ECO:0000259" key="7">
    <source>
        <dbReference type="Pfam" id="PF14693"/>
    </source>
</evidence>
<reference evidence="8 9" key="1">
    <citation type="submission" date="2018-03" db="EMBL/GenBank/DDBJ databases">
        <title>Adhaeribacter sp. HMF7605 Genome sequencing and assembly.</title>
        <authorList>
            <person name="Kang H."/>
            <person name="Kang J."/>
            <person name="Cha I."/>
            <person name="Kim H."/>
            <person name="Joh K."/>
        </authorList>
    </citation>
    <scope>NUCLEOTIDE SEQUENCE [LARGE SCALE GENOMIC DNA]</scope>
    <source>
        <strain evidence="8 9">HMF7605</strain>
    </source>
</reference>
<protein>
    <recommendedName>
        <fullName evidence="5">Large ribosomal subunit protein bL25</fullName>
    </recommendedName>
    <alternativeName>
        <fullName evidence="5">General stress protein CTC</fullName>
    </alternativeName>
</protein>
<dbReference type="Proteomes" id="UP000240357">
    <property type="component" value="Unassembled WGS sequence"/>
</dbReference>
<dbReference type="Pfam" id="PF14693">
    <property type="entry name" value="Ribosomal_TL5_C"/>
    <property type="match status" value="1"/>
</dbReference>
<comment type="function">
    <text evidence="5">This is one of the proteins that binds to the 5S RNA in the ribosome where it forms part of the central protuberance.</text>
</comment>
<feature type="domain" description="Large ribosomal subunit protein bL25 beta" evidence="7">
    <location>
        <begin position="98"/>
        <end position="180"/>
    </location>
</feature>
<dbReference type="InterPro" id="IPR020056">
    <property type="entry name" value="Rbsml_bL25/Gln-tRNA_synth_N"/>
</dbReference>
<evidence type="ECO:0000256" key="5">
    <source>
        <dbReference type="HAMAP-Rule" id="MF_01334"/>
    </source>
</evidence>
<evidence type="ECO:0000313" key="8">
    <source>
        <dbReference type="EMBL" id="PSR54310.1"/>
    </source>
</evidence>
<dbReference type="PANTHER" id="PTHR33284:SF1">
    <property type="entry name" value="RIBOSOMAL PROTEIN L25_GLN-TRNA SYNTHETASE, ANTI-CODON-BINDING DOMAIN-CONTAINING PROTEIN"/>
    <property type="match status" value="1"/>
</dbReference>
<dbReference type="AlphaFoldDB" id="A0A2T2YFM7"/>
<keyword evidence="1 5" id="KW-0699">rRNA-binding</keyword>
<dbReference type="GO" id="GO:0003735">
    <property type="term" value="F:structural constituent of ribosome"/>
    <property type="evidence" value="ECO:0007669"/>
    <property type="project" value="InterPro"/>
</dbReference>
<dbReference type="InterPro" id="IPR029751">
    <property type="entry name" value="Ribosomal_L25_dom"/>
</dbReference>
<keyword evidence="3 5" id="KW-0689">Ribosomal protein</keyword>
<proteinExistence type="inferred from homology"/>
<dbReference type="NCBIfam" id="NF004132">
    <property type="entry name" value="PRK05618.2-2"/>
    <property type="match status" value="1"/>
</dbReference>
<evidence type="ECO:0000259" key="6">
    <source>
        <dbReference type="Pfam" id="PF01386"/>
    </source>
</evidence>
<dbReference type="EMBL" id="PYFT01000001">
    <property type="protein sequence ID" value="PSR54310.1"/>
    <property type="molecule type" value="Genomic_DNA"/>
</dbReference>
<evidence type="ECO:0000256" key="3">
    <source>
        <dbReference type="ARBA" id="ARBA00022980"/>
    </source>
</evidence>
<keyword evidence="9" id="KW-1185">Reference proteome</keyword>
<dbReference type="RefSeq" id="WP_106929869.1">
    <property type="nucleotide sequence ID" value="NZ_PYFT01000001.1"/>
</dbReference>
<gene>
    <name evidence="5" type="primary">rplY</name>
    <name evidence="5" type="synonym">ctc</name>
    <name evidence="8" type="ORF">AHMF7605_12660</name>
</gene>
<feature type="domain" description="Large ribosomal subunit protein bL25 L25" evidence="6">
    <location>
        <begin position="9"/>
        <end position="90"/>
    </location>
</feature>
<dbReference type="SUPFAM" id="SSF50715">
    <property type="entry name" value="Ribosomal protein L25-like"/>
    <property type="match status" value="1"/>
</dbReference>
<dbReference type="NCBIfam" id="TIGR00731">
    <property type="entry name" value="bL25_bact_ctc"/>
    <property type="match status" value="1"/>
</dbReference>
<evidence type="ECO:0000256" key="1">
    <source>
        <dbReference type="ARBA" id="ARBA00022730"/>
    </source>
</evidence>
<dbReference type="CDD" id="cd00495">
    <property type="entry name" value="Ribosomal_L25_TL5_CTC"/>
    <property type="match status" value="1"/>
</dbReference>
<dbReference type="InterPro" id="IPR020057">
    <property type="entry name" value="Ribosomal_bL25_b-dom"/>
</dbReference>
<dbReference type="GO" id="GO:0022625">
    <property type="term" value="C:cytosolic large ribosomal subunit"/>
    <property type="evidence" value="ECO:0007669"/>
    <property type="project" value="TreeGrafter"/>
</dbReference>
<dbReference type="GO" id="GO:0006412">
    <property type="term" value="P:translation"/>
    <property type="evidence" value="ECO:0007669"/>
    <property type="project" value="UniProtKB-UniRule"/>
</dbReference>
<dbReference type="OrthoDB" id="9786489at2"/>
<dbReference type="HAMAP" id="MF_01334">
    <property type="entry name" value="Ribosomal_bL25_CTC"/>
    <property type="match status" value="1"/>
</dbReference>